<dbReference type="EMBL" id="JALGBI010000003">
    <property type="protein sequence ID" value="MCJ0765502.1"/>
    <property type="molecule type" value="Genomic_DNA"/>
</dbReference>
<keyword evidence="1" id="KW-0456">Lyase</keyword>
<evidence type="ECO:0000313" key="2">
    <source>
        <dbReference type="Proteomes" id="UP001139447"/>
    </source>
</evidence>
<evidence type="ECO:0000313" key="1">
    <source>
        <dbReference type="EMBL" id="MCJ0765502.1"/>
    </source>
</evidence>
<dbReference type="Pfam" id="PF13714">
    <property type="entry name" value="PEP_mutase"/>
    <property type="match status" value="1"/>
</dbReference>
<dbReference type="PANTHER" id="PTHR42905:SF2">
    <property type="entry name" value="PHOSPHOENOLPYRUVATE CARBOXYLASE FAMILY PROTEIN"/>
    <property type="match status" value="1"/>
</dbReference>
<dbReference type="GO" id="GO:0016829">
    <property type="term" value="F:lyase activity"/>
    <property type="evidence" value="ECO:0007669"/>
    <property type="project" value="UniProtKB-KW"/>
</dbReference>
<keyword evidence="2" id="KW-1185">Reference proteome</keyword>
<name>A0A9X2ARC3_9BURK</name>
<dbReference type="Gene3D" id="3.20.20.60">
    <property type="entry name" value="Phosphoenolpyruvate-binding domains"/>
    <property type="match status" value="1"/>
</dbReference>
<dbReference type="InterPro" id="IPR040442">
    <property type="entry name" value="Pyrv_kinase-like_dom_sf"/>
</dbReference>
<dbReference type="AlphaFoldDB" id="A0A9X2ARC3"/>
<sequence>MNAVTRLRELLARPDTHFIPACYDALSTRMIAHAGYPLAFLSGYGVSASRLGLPDIGYSTQTEVAAQVRDICGPLPGFPLIADADTGYGNAMNARRTVTEFARAGAAGLLLEDQITPKRCGHIGPRAVVSRQEARMKIRAAVDARRESGLDIVILARTDARRLLGFEEALARCLDFQAEGADIVFMEALQDVGEMRRFVRAMEVATWGNNSRGQENHMAYLSRAEVRDIGFRIVTDPTLLFSVAHAIEQHLAAHRADDEAAYPPQVTFGQMNTILDLGRHTSVEARYAAAEGPGAA</sequence>
<gene>
    <name evidence="1" type="ORF">MMF98_20000</name>
</gene>
<dbReference type="CDD" id="cd00377">
    <property type="entry name" value="ICL_PEPM"/>
    <property type="match status" value="1"/>
</dbReference>
<organism evidence="1 2">
    <name type="scientific">Variovorax terrae</name>
    <dbReference type="NCBI Taxonomy" id="2923278"/>
    <lineage>
        <taxon>Bacteria</taxon>
        <taxon>Pseudomonadati</taxon>
        <taxon>Pseudomonadota</taxon>
        <taxon>Betaproteobacteria</taxon>
        <taxon>Burkholderiales</taxon>
        <taxon>Comamonadaceae</taxon>
        <taxon>Variovorax</taxon>
    </lineage>
</organism>
<comment type="caution">
    <text evidence="1">The sequence shown here is derived from an EMBL/GenBank/DDBJ whole genome shotgun (WGS) entry which is preliminary data.</text>
</comment>
<dbReference type="SUPFAM" id="SSF51621">
    <property type="entry name" value="Phosphoenolpyruvate/pyruvate domain"/>
    <property type="match status" value="1"/>
</dbReference>
<protein>
    <submittedName>
        <fullName evidence="1">Isocitrate lyase/PEP mutase family protein</fullName>
    </submittedName>
</protein>
<proteinExistence type="predicted"/>
<dbReference type="InterPro" id="IPR039556">
    <property type="entry name" value="ICL/PEPM"/>
</dbReference>
<dbReference type="RefSeq" id="WP_243308976.1">
    <property type="nucleotide sequence ID" value="NZ_JALGBI010000003.1"/>
</dbReference>
<dbReference type="Proteomes" id="UP001139447">
    <property type="component" value="Unassembled WGS sequence"/>
</dbReference>
<reference evidence="1" key="1">
    <citation type="submission" date="2022-03" db="EMBL/GenBank/DDBJ databases">
        <authorList>
            <person name="Woo C.Y."/>
        </authorList>
    </citation>
    <scope>NUCLEOTIDE SEQUENCE</scope>
    <source>
        <strain evidence="1">CYS-02</strain>
    </source>
</reference>
<dbReference type="InterPro" id="IPR015813">
    <property type="entry name" value="Pyrv/PenolPyrv_kinase-like_dom"/>
</dbReference>
<dbReference type="PANTHER" id="PTHR42905">
    <property type="entry name" value="PHOSPHOENOLPYRUVATE CARBOXYLASE"/>
    <property type="match status" value="1"/>
</dbReference>
<accession>A0A9X2ARC3</accession>